<keyword evidence="2" id="KW-1185">Reference proteome</keyword>
<sequence length="81" mass="9591">MRFLQAAEVDERGGQPPHEHGIHDYLLAIQPRLYDILRYNVTEMGKRLQNITTYKMRRLRLAGIFSSYTRPHSLTKLRTHI</sequence>
<evidence type="ECO:0000313" key="1">
    <source>
        <dbReference type="EMBL" id="GHO51338.1"/>
    </source>
</evidence>
<reference evidence="1" key="1">
    <citation type="submission" date="2020-10" db="EMBL/GenBank/DDBJ databases">
        <title>Taxonomic study of unclassified bacteria belonging to the class Ktedonobacteria.</title>
        <authorList>
            <person name="Yabe S."/>
            <person name="Wang C.M."/>
            <person name="Zheng Y."/>
            <person name="Sakai Y."/>
            <person name="Cavaletti L."/>
            <person name="Monciardini P."/>
            <person name="Donadio S."/>
        </authorList>
    </citation>
    <scope>NUCLEOTIDE SEQUENCE</scope>
    <source>
        <strain evidence="1">SOSP1-1</strain>
    </source>
</reference>
<evidence type="ECO:0000313" key="2">
    <source>
        <dbReference type="Proteomes" id="UP000612362"/>
    </source>
</evidence>
<gene>
    <name evidence="1" type="ORF">KSX_95010</name>
</gene>
<dbReference type="EMBL" id="BNJF01000011">
    <property type="protein sequence ID" value="GHO51338.1"/>
    <property type="molecule type" value="Genomic_DNA"/>
</dbReference>
<accession>A0A8J3ICA1</accession>
<name>A0A8J3ICA1_9CHLR</name>
<comment type="caution">
    <text evidence="1">The sequence shown here is derived from an EMBL/GenBank/DDBJ whole genome shotgun (WGS) entry which is preliminary data.</text>
</comment>
<organism evidence="1 2">
    <name type="scientific">Ktedonospora formicarum</name>
    <dbReference type="NCBI Taxonomy" id="2778364"/>
    <lineage>
        <taxon>Bacteria</taxon>
        <taxon>Bacillati</taxon>
        <taxon>Chloroflexota</taxon>
        <taxon>Ktedonobacteria</taxon>
        <taxon>Ktedonobacterales</taxon>
        <taxon>Ktedonobacteraceae</taxon>
        <taxon>Ktedonospora</taxon>
    </lineage>
</organism>
<protein>
    <submittedName>
        <fullName evidence="1">Uncharacterized protein</fullName>
    </submittedName>
</protein>
<proteinExistence type="predicted"/>
<dbReference type="Proteomes" id="UP000612362">
    <property type="component" value="Unassembled WGS sequence"/>
</dbReference>
<dbReference type="AlphaFoldDB" id="A0A8J3ICA1"/>